<sequence length="147" mass="16943">MPELMLQYRAASLLIRTNAPEISMGLSTEEEVFDMQQDEKGNYIVTDIENAYIPPAKPVETAPDKKELPAEAETVSEKPKKERSKKETPAETPAEEKSPFRQYMDSMSPEERLAEEQKIKTEKEHRREEKIIQSNFVDDDSFYTNGK</sequence>
<feature type="region of interest" description="Disordered" evidence="1">
    <location>
        <begin position="54"/>
        <end position="147"/>
    </location>
</feature>
<accession>A0ABY5Y2D9</accession>
<dbReference type="RefSeq" id="WP_334315969.1">
    <property type="nucleotide sequence ID" value="NZ_CP065938.1"/>
</dbReference>
<evidence type="ECO:0000313" key="3">
    <source>
        <dbReference type="Proteomes" id="UP001058120"/>
    </source>
</evidence>
<feature type="compositionally biased region" description="Basic and acidic residues" evidence="1">
    <location>
        <begin position="62"/>
        <end position="99"/>
    </location>
</feature>
<gene>
    <name evidence="2" type="ORF">JBF11_03365</name>
</gene>
<feature type="compositionally biased region" description="Polar residues" evidence="1">
    <location>
        <begin position="132"/>
        <end position="147"/>
    </location>
</feature>
<evidence type="ECO:0000256" key="1">
    <source>
        <dbReference type="SAM" id="MobiDB-lite"/>
    </source>
</evidence>
<feature type="compositionally biased region" description="Basic and acidic residues" evidence="1">
    <location>
        <begin position="109"/>
        <end position="131"/>
    </location>
</feature>
<dbReference type="EMBL" id="CP065938">
    <property type="protein sequence ID" value="UWX06364.1"/>
    <property type="molecule type" value="Genomic_DNA"/>
</dbReference>
<evidence type="ECO:0000313" key="2">
    <source>
        <dbReference type="EMBL" id="UWX06364.1"/>
    </source>
</evidence>
<proteinExistence type="predicted"/>
<organism evidence="2 3">
    <name type="scientific">Taurinivorans muris</name>
    <dbReference type="NCBI Taxonomy" id="2787751"/>
    <lineage>
        <taxon>Bacteria</taxon>
        <taxon>Pseudomonadati</taxon>
        <taxon>Thermodesulfobacteriota</taxon>
        <taxon>Desulfovibrionia</taxon>
        <taxon>Desulfovibrionales</taxon>
        <taxon>Desulfovibrionaceae</taxon>
        <taxon>Taurinivorans</taxon>
    </lineage>
</organism>
<protein>
    <submittedName>
        <fullName evidence="2">Uncharacterized protein</fullName>
    </submittedName>
</protein>
<keyword evidence="3" id="KW-1185">Reference proteome</keyword>
<dbReference type="Proteomes" id="UP001058120">
    <property type="component" value="Chromosome"/>
</dbReference>
<name>A0ABY5Y2D9_9BACT</name>
<reference evidence="2" key="1">
    <citation type="submission" date="2020-12" db="EMBL/GenBank/DDBJ databases">
        <title>Taurinivorans muris gen. nov., sp. nov., fundamental and realized metabolic niche of a ubiquitous sulfidogenic bacterium in the murine intestine.</title>
        <authorList>
            <person name="Ye H."/>
            <person name="Hanson B.T."/>
            <person name="Loy A."/>
        </authorList>
    </citation>
    <scope>NUCLEOTIDE SEQUENCE</scope>
    <source>
        <strain evidence="2">LT0009</strain>
    </source>
</reference>